<keyword evidence="8 10" id="KW-0131">Cell cycle</keyword>
<evidence type="ECO:0000256" key="4">
    <source>
        <dbReference type="ARBA" id="ARBA00022679"/>
    </source>
</evidence>
<feature type="domain" description="Glycosyl transferase family 28 C-terminal" evidence="13">
    <location>
        <begin position="208"/>
        <end position="375"/>
    </location>
</feature>
<comment type="caution">
    <text evidence="14">The sequence shown here is derived from an EMBL/GenBank/DDBJ whole genome shotgun (WGS) entry which is preliminary data.</text>
</comment>
<keyword evidence="5 10" id="KW-0133">Cell shape</keyword>
<evidence type="ECO:0000313" key="14">
    <source>
        <dbReference type="EMBL" id="MCP2259119.1"/>
    </source>
</evidence>
<evidence type="ECO:0000256" key="8">
    <source>
        <dbReference type="ARBA" id="ARBA00023306"/>
    </source>
</evidence>
<proteinExistence type="inferred from homology"/>
<accession>A0ABT1HUC5</accession>
<sequence>MIDHSDSSFRLLVTGGGTGGHTYPALTTVHALRTRLAAAGRGLDVVWVGTASGLEARVAAEAGIAFVGIAAGKIDRGQMFSLGNVRNLARAGRGVGQARSIVAEFAPDAVLATGGYVAVPVGLAAALRRRPLVVHEQTTRLGLANRVLARVATRVAVSSEATLSLLPQAIRATTVVTGNPVRPEVLAGRPERAVAALGLRGFAAHLPVVYVTGGAQGARQINALVRDVLPWLLTQANVIHQCGPAHLAELQQHVPGLPAELAGRYHLTGFLGVELPDVLALADVVISRSGAGTCAELTALGRAAILVPLASSAGGEQAHNARHLHQAGAAVALLDEVSPACLRQALEPLISDPGRRGEMAARARALGRPDAADRLAEVVLSSVPPRRRSTAAANGDRQ</sequence>
<evidence type="ECO:0000256" key="6">
    <source>
        <dbReference type="ARBA" id="ARBA00022984"/>
    </source>
</evidence>
<dbReference type="InterPro" id="IPR007235">
    <property type="entry name" value="Glyco_trans_28_C"/>
</dbReference>
<dbReference type="EC" id="2.4.1.227" evidence="10"/>
<dbReference type="Pfam" id="PF03033">
    <property type="entry name" value="Glyco_transf_28"/>
    <property type="match status" value="1"/>
</dbReference>
<organism evidence="14 15">
    <name type="scientific">Streptoalloteichus tenebrarius (strain ATCC 17920 / DSM 40477 / JCM 4838 / CBS 697.72 / NBRC 16177 / NCIMB 11028 / NRRL B-12390 / A12253. 1 / ISP 5477)</name>
    <name type="common">Streptomyces tenebrarius</name>
    <dbReference type="NCBI Taxonomy" id="1933"/>
    <lineage>
        <taxon>Bacteria</taxon>
        <taxon>Bacillati</taxon>
        <taxon>Actinomycetota</taxon>
        <taxon>Actinomycetes</taxon>
        <taxon>Pseudonocardiales</taxon>
        <taxon>Pseudonocardiaceae</taxon>
        <taxon>Streptoalloteichus</taxon>
    </lineage>
</organism>
<evidence type="ECO:0000256" key="5">
    <source>
        <dbReference type="ARBA" id="ARBA00022960"/>
    </source>
</evidence>
<comment type="subcellular location">
    <subcellularLocation>
        <location evidence="10">Cell membrane</location>
        <topology evidence="10">Peripheral membrane protein</topology>
        <orientation evidence="10">Cytoplasmic side</orientation>
    </subcellularLocation>
</comment>
<dbReference type="Proteomes" id="UP001205311">
    <property type="component" value="Unassembled WGS sequence"/>
</dbReference>
<keyword evidence="1 10" id="KW-1003">Cell membrane</keyword>
<keyword evidence="4 10" id="KW-0808">Transferase</keyword>
<reference evidence="14 15" key="1">
    <citation type="submission" date="2022-06" db="EMBL/GenBank/DDBJ databases">
        <title>Genomic Encyclopedia of Archaeal and Bacterial Type Strains, Phase II (KMG-II): from individual species to whole genera.</title>
        <authorList>
            <person name="Goeker M."/>
        </authorList>
    </citation>
    <scope>NUCLEOTIDE SEQUENCE [LARGE SCALE GENOMIC DNA]</scope>
    <source>
        <strain evidence="14 15">DSM 40477</strain>
    </source>
</reference>
<dbReference type="InterPro" id="IPR004276">
    <property type="entry name" value="GlycoTrans_28_N"/>
</dbReference>
<protein>
    <recommendedName>
        <fullName evidence="10">UDP-N-acetylglucosamine--N-acetylmuramyl-(pentapeptide) pyrophosphoryl-undecaprenol N-acetylglucosamine transferase</fullName>
        <ecNumber evidence="10">2.4.1.227</ecNumber>
    </recommendedName>
    <alternativeName>
        <fullName evidence="10">Undecaprenyl-PP-MurNAc-pentapeptide-UDPGlcNAc GlcNAc transferase</fullName>
    </alternativeName>
</protein>
<evidence type="ECO:0000256" key="3">
    <source>
        <dbReference type="ARBA" id="ARBA00022676"/>
    </source>
</evidence>
<keyword evidence="6 10" id="KW-0573">Peptidoglycan synthesis</keyword>
<evidence type="ECO:0000256" key="1">
    <source>
        <dbReference type="ARBA" id="ARBA00022475"/>
    </source>
</evidence>
<dbReference type="HAMAP" id="MF_00033">
    <property type="entry name" value="MurG"/>
    <property type="match status" value="1"/>
</dbReference>
<evidence type="ECO:0000259" key="13">
    <source>
        <dbReference type="Pfam" id="PF04101"/>
    </source>
</evidence>
<evidence type="ECO:0000259" key="12">
    <source>
        <dbReference type="Pfam" id="PF03033"/>
    </source>
</evidence>
<comment type="pathway">
    <text evidence="10">Cell wall biogenesis; peptidoglycan biosynthesis.</text>
</comment>
<comment type="similarity">
    <text evidence="10">Belongs to the glycosyltransferase 28 family. MurG subfamily.</text>
</comment>
<evidence type="ECO:0000256" key="9">
    <source>
        <dbReference type="ARBA" id="ARBA00023316"/>
    </source>
</evidence>
<keyword evidence="3 10" id="KW-0328">Glycosyltransferase</keyword>
<dbReference type="GO" id="GO:0016740">
    <property type="term" value="F:transferase activity"/>
    <property type="evidence" value="ECO:0007669"/>
    <property type="project" value="UniProtKB-KW"/>
</dbReference>
<dbReference type="Gene3D" id="3.40.50.2000">
    <property type="entry name" value="Glycogen Phosphorylase B"/>
    <property type="match status" value="2"/>
</dbReference>
<dbReference type="InterPro" id="IPR006009">
    <property type="entry name" value="GlcNAc_MurG"/>
</dbReference>
<feature type="binding site" evidence="10">
    <location>
        <position position="317"/>
    </location>
    <ligand>
        <name>UDP-N-acetyl-alpha-D-glucosamine</name>
        <dbReference type="ChEBI" id="CHEBI:57705"/>
    </ligand>
</feature>
<feature type="binding site" evidence="10">
    <location>
        <position position="182"/>
    </location>
    <ligand>
        <name>UDP-N-acetyl-alpha-D-glucosamine</name>
        <dbReference type="ChEBI" id="CHEBI:57705"/>
    </ligand>
</feature>
<dbReference type="Pfam" id="PF04101">
    <property type="entry name" value="Glyco_tran_28_C"/>
    <property type="match status" value="1"/>
</dbReference>
<evidence type="ECO:0000256" key="2">
    <source>
        <dbReference type="ARBA" id="ARBA00022618"/>
    </source>
</evidence>
<comment type="function">
    <text evidence="10">Cell wall formation. Catalyzes the transfer of a GlcNAc subunit on undecaprenyl-pyrophosphoryl-MurNAc-pentapeptide (lipid intermediate I) to form undecaprenyl-pyrophosphoryl-MurNAc-(pentapeptide)GlcNAc (lipid intermediate II).</text>
</comment>
<evidence type="ECO:0000256" key="10">
    <source>
        <dbReference type="HAMAP-Rule" id="MF_00033"/>
    </source>
</evidence>
<keyword evidence="9 10" id="KW-0961">Cell wall biogenesis/degradation</keyword>
<feature type="region of interest" description="Disordered" evidence="11">
    <location>
        <begin position="377"/>
        <end position="398"/>
    </location>
</feature>
<keyword evidence="2 10" id="KW-0132">Cell division</keyword>
<dbReference type="CDD" id="cd03785">
    <property type="entry name" value="GT28_MurG"/>
    <property type="match status" value="1"/>
</dbReference>
<comment type="catalytic activity">
    <reaction evidence="10">
        <text>di-trans,octa-cis-undecaprenyl diphospho-N-acetyl-alpha-D-muramoyl-L-alanyl-D-glutamyl-meso-2,6-diaminopimeloyl-D-alanyl-D-alanine + UDP-N-acetyl-alpha-D-glucosamine = di-trans,octa-cis-undecaprenyl diphospho-[N-acetyl-alpha-D-glucosaminyl-(1-&gt;4)]-N-acetyl-alpha-D-muramoyl-L-alanyl-D-glutamyl-meso-2,6-diaminopimeloyl-D-alanyl-D-alanine + UDP + H(+)</text>
        <dbReference type="Rhea" id="RHEA:31227"/>
        <dbReference type="ChEBI" id="CHEBI:15378"/>
        <dbReference type="ChEBI" id="CHEBI:57705"/>
        <dbReference type="ChEBI" id="CHEBI:58223"/>
        <dbReference type="ChEBI" id="CHEBI:61387"/>
        <dbReference type="ChEBI" id="CHEBI:61388"/>
        <dbReference type="EC" id="2.4.1.227"/>
    </reaction>
</comment>
<feature type="domain" description="Glycosyltransferase family 28 N-terminal" evidence="12">
    <location>
        <begin position="12"/>
        <end position="156"/>
    </location>
</feature>
<dbReference type="EMBL" id="JAMTCP010000014">
    <property type="protein sequence ID" value="MCP2259119.1"/>
    <property type="molecule type" value="Genomic_DNA"/>
</dbReference>
<feature type="binding site" evidence="10">
    <location>
        <begin position="18"/>
        <end position="20"/>
    </location>
    <ligand>
        <name>UDP-N-acetyl-alpha-D-glucosamine</name>
        <dbReference type="ChEBI" id="CHEBI:57705"/>
    </ligand>
</feature>
<evidence type="ECO:0000256" key="11">
    <source>
        <dbReference type="SAM" id="MobiDB-lite"/>
    </source>
</evidence>
<keyword evidence="7 10" id="KW-0472">Membrane</keyword>
<keyword evidence="15" id="KW-1185">Reference proteome</keyword>
<gene>
    <name evidence="10" type="primary">murG</name>
    <name evidence="14" type="ORF">LX15_002820</name>
</gene>
<comment type="caution">
    <text evidence="10">Lacks conserved residue(s) required for the propagation of feature annotation.</text>
</comment>
<dbReference type="SUPFAM" id="SSF53756">
    <property type="entry name" value="UDP-Glycosyltransferase/glycogen phosphorylase"/>
    <property type="match status" value="1"/>
</dbReference>
<name>A0ABT1HUC5_STRSD</name>
<dbReference type="PANTHER" id="PTHR21015:SF22">
    <property type="entry name" value="GLYCOSYLTRANSFERASE"/>
    <property type="match status" value="1"/>
</dbReference>
<evidence type="ECO:0000256" key="7">
    <source>
        <dbReference type="ARBA" id="ARBA00023136"/>
    </source>
</evidence>
<evidence type="ECO:0000313" key="15">
    <source>
        <dbReference type="Proteomes" id="UP001205311"/>
    </source>
</evidence>
<dbReference type="PANTHER" id="PTHR21015">
    <property type="entry name" value="UDP-N-ACETYLGLUCOSAMINE--N-ACETYLMURAMYL-(PENTAPEPTIDE) PYROPHOSPHORYL-UNDECAPRENOL N-ACETYLGLUCOSAMINE TRANSFERASE 1"/>
    <property type="match status" value="1"/>
</dbReference>